<dbReference type="Gene3D" id="2.60.40.1630">
    <property type="entry name" value="bacillus anthracis domain"/>
    <property type="match status" value="1"/>
</dbReference>
<accession>A0A3D9KMR3</accession>
<feature type="transmembrane region" description="Helical" evidence="1">
    <location>
        <begin position="51"/>
        <end position="72"/>
    </location>
</feature>
<organism evidence="2 3">
    <name type="scientific">Cohnella phaseoli</name>
    <dbReference type="NCBI Taxonomy" id="456490"/>
    <lineage>
        <taxon>Bacteria</taxon>
        <taxon>Bacillati</taxon>
        <taxon>Bacillota</taxon>
        <taxon>Bacilli</taxon>
        <taxon>Bacillales</taxon>
        <taxon>Paenibacillaceae</taxon>
        <taxon>Cohnella</taxon>
    </lineage>
</organism>
<sequence length="461" mass="50861">MNVEELETRFQGVGKWEESSIPTAVAQRIEQTLAALPERGKQRSMAGRTRALAVAVVALVVVGGGIAGYSAYAPKILGETPIKQAAPSSELSSDVRTEVEGKMSLLAINELRDSIRKMSVKETEVSGAAVSDQGIHVRLGYVINDGYALSVRYSITADRPIQDFNLNAAIRVDGQTVGYVGNAEEDDGKRAIFRNEFSIVSATQYEGILSTTYYPFEGARMQYTDFELDISRIGNVNGEWIFDAEVRRQEPSLIIRNSNETKTSKQGVFELSKISLSKVSTGLEYAFKRFDSEKNRIFAVELTDDTGYRYGGVALRTSENSEMNYASFPSLNPEAKSLLIRPLYWDMKSTSIKGRANVESLPTPDDPLIVPIGQDKELVVTAIERRPDRTVVRSLPTPGDSIGISLYDIERGKVPLIDILFGKESGMVFEPVPSDAKLQIVAEFHGKLVYLPELEVQLNLP</sequence>
<comment type="caution">
    <text evidence="2">The sequence shown here is derived from an EMBL/GenBank/DDBJ whole genome shotgun (WGS) entry which is preliminary data.</text>
</comment>
<dbReference type="Proteomes" id="UP000256977">
    <property type="component" value="Unassembled WGS sequence"/>
</dbReference>
<proteinExistence type="predicted"/>
<reference evidence="2 3" key="1">
    <citation type="submission" date="2018-07" db="EMBL/GenBank/DDBJ databases">
        <title>Genomic Encyclopedia of Type Strains, Phase III (KMG-III): the genomes of soil and plant-associated and newly described type strains.</title>
        <authorList>
            <person name="Whitman W."/>
        </authorList>
    </citation>
    <scope>NUCLEOTIDE SEQUENCE [LARGE SCALE GENOMIC DNA]</scope>
    <source>
        <strain evidence="2 3">CECT 7287</strain>
    </source>
</reference>
<dbReference type="RefSeq" id="WP_116059204.1">
    <property type="nucleotide sequence ID" value="NZ_QRDZ01000002.1"/>
</dbReference>
<keyword evidence="1" id="KW-0472">Membrane</keyword>
<evidence type="ECO:0000313" key="3">
    <source>
        <dbReference type="Proteomes" id="UP000256977"/>
    </source>
</evidence>
<keyword evidence="1" id="KW-1133">Transmembrane helix</keyword>
<evidence type="ECO:0000256" key="1">
    <source>
        <dbReference type="SAM" id="Phobius"/>
    </source>
</evidence>
<dbReference type="AlphaFoldDB" id="A0A3D9KMR3"/>
<dbReference type="OrthoDB" id="2541898at2"/>
<protein>
    <submittedName>
        <fullName evidence="2">Uncharacterized protein</fullName>
    </submittedName>
</protein>
<evidence type="ECO:0000313" key="2">
    <source>
        <dbReference type="EMBL" id="RED87819.1"/>
    </source>
</evidence>
<dbReference type="EMBL" id="QRDZ01000002">
    <property type="protein sequence ID" value="RED87819.1"/>
    <property type="molecule type" value="Genomic_DNA"/>
</dbReference>
<keyword evidence="1" id="KW-0812">Transmembrane</keyword>
<keyword evidence="3" id="KW-1185">Reference proteome</keyword>
<gene>
    <name evidence="2" type="ORF">DFP98_102301</name>
</gene>
<name>A0A3D9KMR3_9BACL</name>